<dbReference type="GO" id="GO:0046872">
    <property type="term" value="F:metal ion binding"/>
    <property type="evidence" value="ECO:0007669"/>
    <property type="project" value="UniProtKB-KW"/>
</dbReference>
<keyword evidence="2 6" id="KW-0342">GTP-binding</keyword>
<comment type="subunit">
    <text evidence="4">Interacts with SYS1.</text>
</comment>
<dbReference type="WBParaSite" id="TCONS_00005298.p1">
    <property type="protein sequence ID" value="TCONS_00005298.p1"/>
    <property type="gene ID" value="XLOC_003622"/>
</dbReference>
<dbReference type="InterPro" id="IPR006689">
    <property type="entry name" value="Small_GTPase_ARF/SAR"/>
</dbReference>
<keyword evidence="1 6" id="KW-0547">Nucleotide-binding</keyword>
<dbReference type="STRING" id="6248.A0A0K0E456"/>
<evidence type="ECO:0000256" key="7">
    <source>
        <dbReference type="PIRSR" id="PIRSR606689-2"/>
    </source>
</evidence>
<name>A0A0K0E456_STRER</name>
<dbReference type="GO" id="GO:0006886">
    <property type="term" value="P:intracellular protein transport"/>
    <property type="evidence" value="ECO:0007669"/>
    <property type="project" value="TreeGrafter"/>
</dbReference>
<evidence type="ECO:0000256" key="4">
    <source>
        <dbReference type="ARBA" id="ARBA00038765"/>
    </source>
</evidence>
<dbReference type="PANTHER" id="PTHR45909:SF1">
    <property type="entry name" value="ADP-RIBOSYLATION FACTOR-RELATED PROTEIN 1"/>
    <property type="match status" value="1"/>
</dbReference>
<evidence type="ECO:0000313" key="8">
    <source>
        <dbReference type="Proteomes" id="UP000035681"/>
    </source>
</evidence>
<evidence type="ECO:0000256" key="6">
    <source>
        <dbReference type="PIRSR" id="PIRSR606689-1"/>
    </source>
</evidence>
<evidence type="ECO:0000256" key="1">
    <source>
        <dbReference type="ARBA" id="ARBA00022741"/>
    </source>
</evidence>
<dbReference type="GO" id="GO:0005525">
    <property type="term" value="F:GTP binding"/>
    <property type="evidence" value="ECO:0007669"/>
    <property type="project" value="UniProtKB-KW"/>
</dbReference>
<feature type="binding site" evidence="6">
    <location>
        <begin position="134"/>
        <end position="137"/>
    </location>
    <ligand>
        <name>GTP</name>
        <dbReference type="ChEBI" id="CHEBI:37565"/>
    </ligand>
</feature>
<evidence type="ECO:0000256" key="5">
    <source>
        <dbReference type="ARBA" id="ARBA00039478"/>
    </source>
</evidence>
<dbReference type="PANTHER" id="PTHR45909">
    <property type="entry name" value="ADP-RIBOSYLATION FACTOR-RELATED PROTEIN 1"/>
    <property type="match status" value="1"/>
</dbReference>
<feature type="binding site" evidence="7">
    <location>
        <position position="31"/>
    </location>
    <ligand>
        <name>Mg(2+)</name>
        <dbReference type="ChEBI" id="CHEBI:18420"/>
    </ligand>
</feature>
<evidence type="ECO:0000313" key="9">
    <source>
        <dbReference type="WBParaSite" id="SSTP_0000427300.1"/>
    </source>
</evidence>
<reference evidence="9" key="1">
    <citation type="submission" date="2015-08" db="UniProtKB">
        <authorList>
            <consortium name="WormBaseParasite"/>
        </authorList>
    </citation>
    <scope>IDENTIFICATION</scope>
</reference>
<dbReference type="GO" id="GO:0034067">
    <property type="term" value="P:protein localization to Golgi apparatus"/>
    <property type="evidence" value="ECO:0007669"/>
    <property type="project" value="TreeGrafter"/>
</dbReference>
<dbReference type="InterPro" id="IPR027417">
    <property type="entry name" value="P-loop_NTPase"/>
</dbReference>
<organism evidence="9">
    <name type="scientific">Strongyloides stercoralis</name>
    <name type="common">Threadworm</name>
    <dbReference type="NCBI Taxonomy" id="6248"/>
    <lineage>
        <taxon>Eukaryota</taxon>
        <taxon>Metazoa</taxon>
        <taxon>Ecdysozoa</taxon>
        <taxon>Nematoda</taxon>
        <taxon>Chromadorea</taxon>
        <taxon>Rhabditida</taxon>
        <taxon>Tylenchina</taxon>
        <taxon>Panagrolaimomorpha</taxon>
        <taxon>Strongyloidoidea</taxon>
        <taxon>Strongyloididae</taxon>
        <taxon>Strongyloides</taxon>
    </lineage>
</organism>
<dbReference type="GO" id="GO:0005794">
    <property type="term" value="C:Golgi apparatus"/>
    <property type="evidence" value="ECO:0007669"/>
    <property type="project" value="TreeGrafter"/>
</dbReference>
<keyword evidence="7" id="KW-0479">Metal-binding</keyword>
<dbReference type="InterPro" id="IPR005225">
    <property type="entry name" value="Small_GTP-bd"/>
</dbReference>
<dbReference type="PRINTS" id="PR00449">
    <property type="entry name" value="RASTRNSFRMNG"/>
</dbReference>
<dbReference type="GO" id="GO:0003924">
    <property type="term" value="F:GTPase activity"/>
    <property type="evidence" value="ECO:0007669"/>
    <property type="project" value="InterPro"/>
</dbReference>
<proteinExistence type="predicted"/>
<dbReference type="SMART" id="SM00178">
    <property type="entry name" value="SAR"/>
    <property type="match status" value="1"/>
</dbReference>
<dbReference type="WBParaSite" id="SSTP_0000427300.1">
    <property type="protein sequence ID" value="SSTP_0000427300.1"/>
    <property type="gene ID" value="SSTP_0000427300"/>
</dbReference>
<dbReference type="Gene3D" id="3.40.50.300">
    <property type="entry name" value="P-loop containing nucleotide triphosphate hydrolases"/>
    <property type="match status" value="1"/>
</dbReference>
<dbReference type="SMART" id="SM00177">
    <property type="entry name" value="ARF"/>
    <property type="match status" value="1"/>
</dbReference>
<accession>A0A0K0E456</accession>
<dbReference type="InterPro" id="IPR024156">
    <property type="entry name" value="Small_GTPase_ARF"/>
</dbReference>
<dbReference type="PROSITE" id="PS51417">
    <property type="entry name" value="ARF"/>
    <property type="match status" value="1"/>
</dbReference>
<dbReference type="GO" id="GO:0043001">
    <property type="term" value="P:Golgi to plasma membrane protein transport"/>
    <property type="evidence" value="ECO:0007669"/>
    <property type="project" value="TreeGrafter"/>
</dbReference>
<dbReference type="NCBIfam" id="TIGR00231">
    <property type="entry name" value="small_GTP"/>
    <property type="match status" value="1"/>
</dbReference>
<feature type="binding site" evidence="7">
    <location>
        <position position="58"/>
    </location>
    <ligand>
        <name>Mg(2+)</name>
        <dbReference type="ChEBI" id="CHEBI:18420"/>
    </ligand>
</feature>
<feature type="binding site" evidence="6">
    <location>
        <begin position="24"/>
        <end position="31"/>
    </location>
    <ligand>
        <name>GTP</name>
        <dbReference type="ChEBI" id="CHEBI:37565"/>
    </ligand>
</feature>
<keyword evidence="7" id="KW-0460">Magnesium</keyword>
<evidence type="ECO:0000256" key="3">
    <source>
        <dbReference type="ARBA" id="ARBA00037377"/>
    </source>
</evidence>
<evidence type="ECO:0000256" key="2">
    <source>
        <dbReference type="ARBA" id="ARBA00023134"/>
    </source>
</evidence>
<dbReference type="Pfam" id="PF00025">
    <property type="entry name" value="Arf"/>
    <property type="match status" value="1"/>
</dbReference>
<sequence>MFSLASGIYKQLTEKVEYNVIIVGPDNAGKSTFVENAKNICSINRNIVRKDLKKIHTTVGLNLGKIERGDMIINFWDLGGQEKLRSLWKNYITEAHGIVYVIDGSDEARFEEAKNTYESYIINSQSCPVLIIFNKHDLVNFEEAEKLRRYFEEIVESEEFAVFYCCAIDGTNVERSIIWMENALRDRYTP</sequence>
<dbReference type="Proteomes" id="UP000035681">
    <property type="component" value="Unplaced"/>
</dbReference>
<feature type="binding site" evidence="6">
    <location>
        <position position="80"/>
    </location>
    <ligand>
        <name>GTP</name>
        <dbReference type="ChEBI" id="CHEBI:37565"/>
    </ligand>
</feature>
<dbReference type="SUPFAM" id="SSF52540">
    <property type="entry name" value="P-loop containing nucleoside triphosphate hydrolases"/>
    <property type="match status" value="1"/>
</dbReference>
<protein>
    <recommendedName>
        <fullName evidence="5">ADP-ribosylation factor-related protein 1</fullName>
    </recommendedName>
</protein>
<keyword evidence="8" id="KW-1185">Reference proteome</keyword>
<dbReference type="SMART" id="SM00175">
    <property type="entry name" value="RAB"/>
    <property type="match status" value="1"/>
</dbReference>
<dbReference type="AlphaFoldDB" id="A0A0K0E456"/>
<comment type="function">
    <text evidence="3">Trans-Golgi-associated GTPase that regulates protein sorting. Controls the targeting of ARL1 and its effector to the trans-Golgi. Required for the lipidation of chylomicrons in the intestine and required for VLDL lipidation in the liver.</text>
</comment>